<dbReference type="Proteomes" id="UP001345827">
    <property type="component" value="Unassembled WGS sequence"/>
</dbReference>
<proteinExistence type="predicted"/>
<gene>
    <name evidence="1" type="ORF">LTR25_006670</name>
</gene>
<dbReference type="AlphaFoldDB" id="A0AAV9Q632"/>
<keyword evidence="2" id="KW-1185">Reference proteome</keyword>
<dbReference type="CDD" id="cd12148">
    <property type="entry name" value="fungal_TF_MHR"/>
    <property type="match status" value="1"/>
</dbReference>
<accession>A0AAV9Q632</accession>
<reference evidence="1 2" key="1">
    <citation type="submission" date="2023-06" db="EMBL/GenBank/DDBJ databases">
        <title>Black Yeasts Isolated from many extreme environments.</title>
        <authorList>
            <person name="Coleine C."/>
            <person name="Stajich J.E."/>
            <person name="Selbmann L."/>
        </authorList>
    </citation>
    <scope>NUCLEOTIDE SEQUENCE [LARGE SCALE GENOMIC DNA]</scope>
    <source>
        <strain evidence="1 2">CCFEE 5887</strain>
    </source>
</reference>
<protein>
    <submittedName>
        <fullName evidence="1">Uncharacterized protein</fullName>
    </submittedName>
</protein>
<sequence>MAHLTTILSDVLATFYSLRASERLKSYPPELLQTLSSQFEQRLKFFHDEHLAAIYDVEGFLDPTAYHTVQITLYRALLRYIGPEDINYYILRNSATGVLRDITSLLQKLTVRRLRAFWWGQISNHNFAIAGGFMMSLLLTSIDDAEVHYWTSQIKLYHDLLQSQSVSFTTTKMAACRMSLLRQNVESTQGVAGSASSLFAGSSGSKQAFCGDFRIDVQE</sequence>
<evidence type="ECO:0000313" key="1">
    <source>
        <dbReference type="EMBL" id="KAK5534638.1"/>
    </source>
</evidence>
<organism evidence="1 2">
    <name type="scientific">Vermiconidia calcicola</name>
    <dbReference type="NCBI Taxonomy" id="1690605"/>
    <lineage>
        <taxon>Eukaryota</taxon>
        <taxon>Fungi</taxon>
        <taxon>Dikarya</taxon>
        <taxon>Ascomycota</taxon>
        <taxon>Pezizomycotina</taxon>
        <taxon>Dothideomycetes</taxon>
        <taxon>Dothideomycetidae</taxon>
        <taxon>Mycosphaerellales</taxon>
        <taxon>Extremaceae</taxon>
        <taxon>Vermiconidia</taxon>
    </lineage>
</organism>
<comment type="caution">
    <text evidence="1">The sequence shown here is derived from an EMBL/GenBank/DDBJ whole genome shotgun (WGS) entry which is preliminary data.</text>
</comment>
<dbReference type="EMBL" id="JAXLQG010000011">
    <property type="protein sequence ID" value="KAK5534638.1"/>
    <property type="molecule type" value="Genomic_DNA"/>
</dbReference>
<evidence type="ECO:0000313" key="2">
    <source>
        <dbReference type="Proteomes" id="UP001345827"/>
    </source>
</evidence>
<name>A0AAV9Q632_9PEZI</name>